<dbReference type="GO" id="GO:0005802">
    <property type="term" value="C:trans-Golgi network"/>
    <property type="evidence" value="ECO:0007669"/>
    <property type="project" value="EnsemblFungi"/>
</dbReference>
<dbReference type="Pfam" id="PF04051">
    <property type="entry name" value="TRAPP"/>
    <property type="match status" value="1"/>
</dbReference>
<dbReference type="GeneID" id="30149950"/>
<dbReference type="CDD" id="cd14944">
    <property type="entry name" value="TRAPPC6A_Trs33"/>
    <property type="match status" value="1"/>
</dbReference>
<dbReference type="GO" id="GO:1990071">
    <property type="term" value="C:TRAPPII protein complex"/>
    <property type="evidence" value="ECO:0007669"/>
    <property type="project" value="EnsemblFungi"/>
</dbReference>
<dbReference type="EMBL" id="KV454426">
    <property type="protein sequence ID" value="ODQ82431.1"/>
    <property type="molecule type" value="Genomic_DNA"/>
</dbReference>
<dbReference type="Gene3D" id="3.30.1380.20">
    <property type="entry name" value="Trafficking protein particle complex subunit 3"/>
    <property type="match status" value="1"/>
</dbReference>
<evidence type="ECO:0000256" key="1">
    <source>
        <dbReference type="ARBA" id="ARBA00006218"/>
    </source>
</evidence>
<proteinExistence type="inferred from homology"/>
<dbReference type="STRING" id="984486.A0A1E3QXU4"/>
<evidence type="ECO:0008006" key="4">
    <source>
        <dbReference type="Google" id="ProtNLM"/>
    </source>
</evidence>
<reference evidence="3" key="1">
    <citation type="submission" date="2016-05" db="EMBL/GenBank/DDBJ databases">
        <title>Comparative genomics of biotechnologically important yeasts.</title>
        <authorList>
            <consortium name="DOE Joint Genome Institute"/>
            <person name="Riley R."/>
            <person name="Haridas S."/>
            <person name="Wolfe K.H."/>
            <person name="Lopes M.R."/>
            <person name="Hittinger C.T."/>
            <person name="Goker M."/>
            <person name="Salamov A."/>
            <person name="Wisecaver J."/>
            <person name="Long T.M."/>
            <person name="Aerts A.L."/>
            <person name="Barry K."/>
            <person name="Choi C."/>
            <person name="Clum A."/>
            <person name="Coughlan A.Y."/>
            <person name="Deshpande S."/>
            <person name="Douglass A.P."/>
            <person name="Hanson S.J."/>
            <person name="Klenk H.-P."/>
            <person name="Labutti K."/>
            <person name="Lapidus A."/>
            <person name="Lindquist E."/>
            <person name="Lipzen A."/>
            <person name="Meier-Kolthoff J.P."/>
            <person name="Ohm R.A."/>
            <person name="Otillar R.P."/>
            <person name="Pangilinan J."/>
            <person name="Peng Y."/>
            <person name="Rokas A."/>
            <person name="Rosa C.A."/>
            <person name="Scheuner C."/>
            <person name="Sibirny A.A."/>
            <person name="Slot J.C."/>
            <person name="Stielow J.B."/>
            <person name="Sun H."/>
            <person name="Kurtzman C.P."/>
            <person name="Blackwell M."/>
            <person name="Grigoriev I.V."/>
            <person name="Jeffries T.W."/>
        </authorList>
    </citation>
    <scope>NUCLEOTIDE SEQUENCE [LARGE SCALE GENOMIC DNA]</scope>
    <source>
        <strain evidence="3">NRRL Y-12698</strain>
    </source>
</reference>
<dbReference type="OrthoDB" id="941624at2759"/>
<dbReference type="InterPro" id="IPR007194">
    <property type="entry name" value="TRAPP_component"/>
</dbReference>
<organism evidence="2 3">
    <name type="scientific">Babjeviella inositovora NRRL Y-12698</name>
    <dbReference type="NCBI Taxonomy" id="984486"/>
    <lineage>
        <taxon>Eukaryota</taxon>
        <taxon>Fungi</taxon>
        <taxon>Dikarya</taxon>
        <taxon>Ascomycota</taxon>
        <taxon>Saccharomycotina</taxon>
        <taxon>Pichiomycetes</taxon>
        <taxon>Serinales incertae sedis</taxon>
        <taxon>Babjeviella</taxon>
    </lineage>
</organism>
<keyword evidence="3" id="KW-1185">Reference proteome</keyword>
<dbReference type="GO" id="GO:1990070">
    <property type="term" value="C:TRAPPI protein complex"/>
    <property type="evidence" value="ECO:0007669"/>
    <property type="project" value="EnsemblFungi"/>
</dbReference>
<dbReference type="GO" id="GO:1990072">
    <property type="term" value="C:TRAPPIII protein complex"/>
    <property type="evidence" value="ECO:0007669"/>
    <property type="project" value="EnsemblFungi"/>
</dbReference>
<name>A0A1E3QXU4_9ASCO</name>
<evidence type="ECO:0000313" key="2">
    <source>
        <dbReference type="EMBL" id="ODQ82431.1"/>
    </source>
</evidence>
<accession>A0A1E3QXU4</accession>
<protein>
    <recommendedName>
        <fullName evidence="4">Trafficking protein particle complex subunit 6B</fullName>
    </recommendedName>
</protein>
<dbReference type="GO" id="GO:0065003">
    <property type="term" value="P:protein-containing complex assembly"/>
    <property type="evidence" value="ECO:0007669"/>
    <property type="project" value="EnsemblFungi"/>
</dbReference>
<dbReference type="SUPFAM" id="SSF111126">
    <property type="entry name" value="Ligand-binding domain in the NO signalling and Golgi transport"/>
    <property type="match status" value="1"/>
</dbReference>
<dbReference type="GO" id="GO:0000407">
    <property type="term" value="C:phagophore assembly site"/>
    <property type="evidence" value="ECO:0007669"/>
    <property type="project" value="EnsemblFungi"/>
</dbReference>
<dbReference type="GO" id="GO:0034497">
    <property type="term" value="P:protein localization to phagophore assembly site"/>
    <property type="evidence" value="ECO:0007669"/>
    <property type="project" value="EnsemblFungi"/>
</dbReference>
<dbReference type="GO" id="GO:0016239">
    <property type="term" value="P:positive regulation of macroautophagy"/>
    <property type="evidence" value="ECO:0007669"/>
    <property type="project" value="EnsemblFungi"/>
</dbReference>
<dbReference type="PANTHER" id="PTHR12817:SF0">
    <property type="entry name" value="GEO08327P1"/>
    <property type="match status" value="1"/>
</dbReference>
<dbReference type="RefSeq" id="XP_018987759.1">
    <property type="nucleotide sequence ID" value="XM_019132097.1"/>
</dbReference>
<dbReference type="GO" id="GO:0031503">
    <property type="term" value="P:protein-containing complex localization"/>
    <property type="evidence" value="ECO:0007669"/>
    <property type="project" value="EnsemblFungi"/>
</dbReference>
<dbReference type="InterPro" id="IPR024096">
    <property type="entry name" value="NO_sig/Golgi_transp_ligand-bd"/>
</dbReference>
<gene>
    <name evidence="2" type="ORF">BABINDRAFT_43188</name>
</gene>
<dbReference type="InterPro" id="IPR037992">
    <property type="entry name" value="TRAPPC6/Trs33"/>
</dbReference>
<comment type="similarity">
    <text evidence="1">Belongs to the TRAPP small subunits family. BET3 subfamily.</text>
</comment>
<evidence type="ECO:0000313" key="3">
    <source>
        <dbReference type="Proteomes" id="UP000094336"/>
    </source>
</evidence>
<dbReference type="Proteomes" id="UP000094336">
    <property type="component" value="Unassembled WGS sequence"/>
</dbReference>
<dbReference type="AlphaFoldDB" id="A0A1E3QXU4"/>
<sequence length="227" mass="25556">MNTVESQQQPAQVNSACLDFLLMEIVPLSIRVSQTIERENKDKLRLKLEDLSLEPGTTHTNDPSVNELLFQNKDDLPGTVKILEDELIRSEDVHFRIESYGFSLGLRISELLLSQEQQTAHKLVELLDVMKFVCRDVWKNLYGKQMDNLRTNHRGTFVLVDNSLKLISRMSSSKGMTDTIGKAQPYLWFPCGIIKGILASLGIPASVTAEITQFPSVSFSIQTSIES</sequence>
<dbReference type="GO" id="GO:0005801">
    <property type="term" value="C:cis-Golgi network"/>
    <property type="evidence" value="ECO:0007669"/>
    <property type="project" value="EnsemblFungi"/>
</dbReference>
<dbReference type="PANTHER" id="PTHR12817">
    <property type="entry name" value="TRAFFICKING PROTEIN PARTICLE COMPLEX SUBUNIT 6B"/>
    <property type="match status" value="1"/>
</dbReference>
<dbReference type="GO" id="GO:0006888">
    <property type="term" value="P:endoplasmic reticulum to Golgi vesicle-mediated transport"/>
    <property type="evidence" value="ECO:0007669"/>
    <property type="project" value="EnsemblFungi"/>
</dbReference>